<evidence type="ECO:0000313" key="3">
    <source>
        <dbReference type="Proteomes" id="UP000053354"/>
    </source>
</evidence>
<protein>
    <recommendedName>
        <fullName evidence="4">GDYXXLXY domain-containing protein</fullName>
    </recommendedName>
</protein>
<evidence type="ECO:0008006" key="4">
    <source>
        <dbReference type="Google" id="ProtNLM"/>
    </source>
</evidence>
<dbReference type="InterPro" id="IPR025833">
    <property type="entry name" value="GDYXXLXY"/>
</dbReference>
<dbReference type="KEGG" id="pll:I858_011630"/>
<dbReference type="OrthoDB" id="4868247at2"/>
<dbReference type="EMBL" id="CP016540">
    <property type="protein sequence ID" value="ANU27636.1"/>
    <property type="molecule type" value="Genomic_DNA"/>
</dbReference>
<evidence type="ECO:0000256" key="1">
    <source>
        <dbReference type="SAM" id="Phobius"/>
    </source>
</evidence>
<keyword evidence="1" id="KW-0472">Membrane</keyword>
<sequence>MKPWLFPIVQTVIVMVLLMSYYAASWFGEQYVLRAEPYDPFDPFYGEYVMLQYPDLTAPSNATDGAVYFTLTTGDDGYAIIDRIDNDSFFGAIKGTAYDGNVTAPQLEQFYVEQGLGPQLESALDLEVIVDVSSWGTIRPVILQERTEK</sequence>
<gene>
    <name evidence="2" type="ORF">I858_011630</name>
</gene>
<keyword evidence="3" id="KW-1185">Reference proteome</keyword>
<dbReference type="AlphaFoldDB" id="A0A1B1S372"/>
<feature type="transmembrane region" description="Helical" evidence="1">
    <location>
        <begin position="6"/>
        <end position="24"/>
    </location>
</feature>
<proteinExistence type="predicted"/>
<dbReference type="Pfam" id="PF14345">
    <property type="entry name" value="GDYXXLXY"/>
    <property type="match status" value="1"/>
</dbReference>
<dbReference type="Proteomes" id="UP000053354">
    <property type="component" value="Chromosome"/>
</dbReference>
<accession>A0A1B1S372</accession>
<evidence type="ECO:0000313" key="2">
    <source>
        <dbReference type="EMBL" id="ANU27636.1"/>
    </source>
</evidence>
<name>A0A1B1S372_9BACL</name>
<dbReference type="RefSeq" id="WP_049694715.1">
    <property type="nucleotide sequence ID" value="NZ_CP016540.2"/>
</dbReference>
<organism evidence="2 3">
    <name type="scientific">Planococcus versutus</name>
    <dbReference type="NCBI Taxonomy" id="1302659"/>
    <lineage>
        <taxon>Bacteria</taxon>
        <taxon>Bacillati</taxon>
        <taxon>Bacillota</taxon>
        <taxon>Bacilli</taxon>
        <taxon>Bacillales</taxon>
        <taxon>Caryophanaceae</taxon>
        <taxon>Planococcus</taxon>
    </lineage>
</organism>
<keyword evidence="1" id="KW-0812">Transmembrane</keyword>
<reference evidence="2" key="1">
    <citation type="submission" date="2016-10" db="EMBL/GenBank/DDBJ databases">
        <authorList>
            <person name="See-Too W.S."/>
        </authorList>
    </citation>
    <scope>NUCLEOTIDE SEQUENCE</scope>
    <source>
        <strain evidence="2">L10.15</strain>
    </source>
</reference>
<keyword evidence="1" id="KW-1133">Transmembrane helix</keyword>